<sequence length="52" mass="5822">MLNKRRNGLEENHMRVSAVRSGRRLYPIFPQACPGVIRILQGSGPMPTSIDT</sequence>
<gene>
    <name evidence="1" type="ORF">V474_11620</name>
</gene>
<accession>A0A0J8B0Y3</accession>
<dbReference type="AlphaFoldDB" id="A0A0J8B0Y3"/>
<name>A0A0J8B0Y3_9SPHN</name>
<comment type="caution">
    <text evidence="1">The sequence shown here is derived from an EMBL/GenBank/DDBJ whole genome shotgun (WGS) entry which is preliminary data.</text>
</comment>
<organism evidence="1 2">
    <name type="scientific">Novosphingobium barchaimii LL02</name>
    <dbReference type="NCBI Taxonomy" id="1114963"/>
    <lineage>
        <taxon>Bacteria</taxon>
        <taxon>Pseudomonadati</taxon>
        <taxon>Pseudomonadota</taxon>
        <taxon>Alphaproteobacteria</taxon>
        <taxon>Sphingomonadales</taxon>
        <taxon>Sphingomonadaceae</taxon>
        <taxon>Novosphingobium</taxon>
    </lineage>
</organism>
<reference evidence="1 2" key="1">
    <citation type="journal article" date="2015" name="G3 (Bethesda)">
        <title>Insights into Ongoing Evolution of the Hexachlorocyclohexane Catabolic Pathway from Comparative Genomics of Ten Sphingomonadaceae Strains.</title>
        <authorList>
            <person name="Pearce S.L."/>
            <person name="Oakeshott J.G."/>
            <person name="Pandey G."/>
        </authorList>
    </citation>
    <scope>NUCLEOTIDE SEQUENCE [LARGE SCALE GENOMIC DNA]</scope>
    <source>
        <strain evidence="1 2">LL02</strain>
    </source>
</reference>
<dbReference type="EMBL" id="JACU01000002">
    <property type="protein sequence ID" value="KMS60040.1"/>
    <property type="molecule type" value="Genomic_DNA"/>
</dbReference>
<dbReference type="Proteomes" id="UP000052268">
    <property type="component" value="Unassembled WGS sequence"/>
</dbReference>
<keyword evidence="2" id="KW-1185">Reference proteome</keyword>
<evidence type="ECO:0000313" key="2">
    <source>
        <dbReference type="Proteomes" id="UP000052268"/>
    </source>
</evidence>
<protein>
    <submittedName>
        <fullName evidence="1">Uncharacterized protein</fullName>
    </submittedName>
</protein>
<evidence type="ECO:0000313" key="1">
    <source>
        <dbReference type="EMBL" id="KMS60040.1"/>
    </source>
</evidence>
<dbReference type="PATRIC" id="fig|1114963.3.peg.1231"/>
<proteinExistence type="predicted"/>